<sequence>MSTNAHARLFEPYQLGSVKLRNRTALAPMTRVSAESDGTVSDRVREYYRIFAAGGFAALITEGLYIDTAHSPGYFGQPGIATDAHVQSWRPVTETVHDEGSAIIAQLMHAGPQAQGNPFGLGPVGPTDKPARGEQLPFYGGSGPFPDPSAMTLADIGAVRQAFVDSALCAREAGFDGVEIHGANGYLLDAFLTDYLNDRDDQYGGSPRNRVRITAEICRAVREAVGEDFVVGVRLSQGKVSDSAHKWAGGANEAEVIFTELDRTGIDYVHTTEHIASAPAFEGDSRSLATLAGQFTNATVIANGHIDTPEEAGTLLEQDWADLVALGQSGLANRNWPERVRTGAPLDDRFVPLDGGLADVEDWELDADSLLALDESAR</sequence>
<dbReference type="SUPFAM" id="SSF51395">
    <property type="entry name" value="FMN-linked oxidoreductases"/>
    <property type="match status" value="1"/>
</dbReference>
<comment type="caution">
    <text evidence="2">The sequence shown here is derived from an EMBL/GenBank/DDBJ whole genome shotgun (WGS) entry which is preliminary data.</text>
</comment>
<protein>
    <submittedName>
        <fullName evidence="2">2,4-dienoyl-CoA reductase-like NADH-dependent reductase (Old Yellow Enzyme family)</fullName>
    </submittedName>
</protein>
<dbReference type="RefSeq" id="WP_182546276.1">
    <property type="nucleotide sequence ID" value="NZ_JACGWZ010000007.1"/>
</dbReference>
<dbReference type="Proteomes" id="UP000569329">
    <property type="component" value="Unassembled WGS sequence"/>
</dbReference>
<evidence type="ECO:0000313" key="3">
    <source>
        <dbReference type="Proteomes" id="UP000569329"/>
    </source>
</evidence>
<dbReference type="Pfam" id="PF00724">
    <property type="entry name" value="Oxidored_FMN"/>
    <property type="match status" value="1"/>
</dbReference>
<dbReference type="GO" id="GO:0010181">
    <property type="term" value="F:FMN binding"/>
    <property type="evidence" value="ECO:0007669"/>
    <property type="project" value="InterPro"/>
</dbReference>
<gene>
    <name evidence="2" type="ORF">FHX42_004466</name>
</gene>
<dbReference type="AlphaFoldDB" id="A0A839DYN9"/>
<keyword evidence="3" id="KW-1185">Reference proteome</keyword>
<name>A0A839DYN9_9PSEU</name>
<dbReference type="EMBL" id="JACGWZ010000007">
    <property type="protein sequence ID" value="MBA8827082.1"/>
    <property type="molecule type" value="Genomic_DNA"/>
</dbReference>
<dbReference type="InterPro" id="IPR013785">
    <property type="entry name" value="Aldolase_TIM"/>
</dbReference>
<evidence type="ECO:0000259" key="1">
    <source>
        <dbReference type="Pfam" id="PF00724"/>
    </source>
</evidence>
<dbReference type="GO" id="GO:0016491">
    <property type="term" value="F:oxidoreductase activity"/>
    <property type="evidence" value="ECO:0007669"/>
    <property type="project" value="InterPro"/>
</dbReference>
<evidence type="ECO:0000313" key="2">
    <source>
        <dbReference type="EMBL" id="MBA8827082.1"/>
    </source>
</evidence>
<reference evidence="2 3" key="1">
    <citation type="submission" date="2020-07" db="EMBL/GenBank/DDBJ databases">
        <title>Sequencing the genomes of 1000 actinobacteria strains.</title>
        <authorList>
            <person name="Klenk H.-P."/>
        </authorList>
    </citation>
    <scope>NUCLEOTIDE SEQUENCE [LARGE SCALE GENOMIC DNA]</scope>
    <source>
        <strain evidence="2 3">DSM 45975</strain>
    </source>
</reference>
<dbReference type="CDD" id="cd02803">
    <property type="entry name" value="OYE_like_FMN_family"/>
    <property type="match status" value="1"/>
</dbReference>
<dbReference type="PANTHER" id="PTHR22893:SF91">
    <property type="entry name" value="NADPH DEHYDROGENASE 2-RELATED"/>
    <property type="match status" value="1"/>
</dbReference>
<dbReference type="PANTHER" id="PTHR22893">
    <property type="entry name" value="NADH OXIDOREDUCTASE-RELATED"/>
    <property type="match status" value="1"/>
</dbReference>
<organism evidence="2 3">
    <name type="scientific">Halosaccharopolyspora lacisalsi</name>
    <dbReference type="NCBI Taxonomy" id="1000566"/>
    <lineage>
        <taxon>Bacteria</taxon>
        <taxon>Bacillati</taxon>
        <taxon>Actinomycetota</taxon>
        <taxon>Actinomycetes</taxon>
        <taxon>Pseudonocardiales</taxon>
        <taxon>Pseudonocardiaceae</taxon>
        <taxon>Halosaccharopolyspora</taxon>
    </lineage>
</organism>
<proteinExistence type="predicted"/>
<accession>A0A839DYN9</accession>
<feature type="domain" description="NADH:flavin oxidoreductase/NADH oxidase N-terminal" evidence="1">
    <location>
        <begin position="9"/>
        <end position="346"/>
    </location>
</feature>
<dbReference type="InterPro" id="IPR001155">
    <property type="entry name" value="OxRdtase_FMN_N"/>
</dbReference>
<dbReference type="InterPro" id="IPR045247">
    <property type="entry name" value="Oye-like"/>
</dbReference>
<dbReference type="Gene3D" id="3.20.20.70">
    <property type="entry name" value="Aldolase class I"/>
    <property type="match status" value="1"/>
</dbReference>